<accession>A2A091</accession>
<dbReference type="InterPro" id="IPR058637">
    <property type="entry name" value="YknX-like_C"/>
</dbReference>
<dbReference type="eggNOG" id="COG0845">
    <property type="taxonomic scope" value="Bacteria"/>
</dbReference>
<reference evidence="4 5" key="1">
    <citation type="submission" date="2007-01" db="EMBL/GenBank/DDBJ databases">
        <authorList>
            <person name="Haygood M."/>
            <person name="Podell S."/>
            <person name="Anderson C."/>
            <person name="Hopkinson B."/>
            <person name="Roe K."/>
            <person name="Barbeau K."/>
            <person name="Gaasterland T."/>
            <person name="Ferriera S."/>
            <person name="Johnson J."/>
            <person name="Kravitz S."/>
            <person name="Beeson K."/>
            <person name="Sutton G."/>
            <person name="Rogers Y.-H."/>
            <person name="Friedman R."/>
            <person name="Frazier M."/>
            <person name="Venter J.C."/>
        </authorList>
    </citation>
    <scope>NUCLEOTIDE SEQUENCE [LARGE SCALE GENOMIC DNA]</scope>
    <source>
        <strain evidence="4 5">ATCC 23134</strain>
    </source>
</reference>
<evidence type="ECO:0000313" key="4">
    <source>
        <dbReference type="EMBL" id="EAY23956.1"/>
    </source>
</evidence>
<dbReference type="Pfam" id="PF25989">
    <property type="entry name" value="YknX_C"/>
    <property type="match status" value="1"/>
</dbReference>
<organism evidence="4 5">
    <name type="scientific">Microscilla marina ATCC 23134</name>
    <dbReference type="NCBI Taxonomy" id="313606"/>
    <lineage>
        <taxon>Bacteria</taxon>
        <taxon>Pseudomonadati</taxon>
        <taxon>Bacteroidota</taxon>
        <taxon>Cytophagia</taxon>
        <taxon>Cytophagales</taxon>
        <taxon>Microscillaceae</taxon>
        <taxon>Microscilla</taxon>
    </lineage>
</organism>
<dbReference type="OrthoDB" id="9798190at2"/>
<dbReference type="AlphaFoldDB" id="A2A091"/>
<dbReference type="GO" id="GO:1990281">
    <property type="term" value="C:efflux pump complex"/>
    <property type="evidence" value="ECO:0007669"/>
    <property type="project" value="TreeGrafter"/>
</dbReference>
<dbReference type="PROSITE" id="PS51257">
    <property type="entry name" value="PROKAR_LIPOPROTEIN"/>
    <property type="match status" value="1"/>
</dbReference>
<comment type="similarity">
    <text evidence="1">Belongs to the membrane fusion protein (MFP) (TC 8.A.1) family.</text>
</comment>
<feature type="domain" description="CusB-like beta-barrel" evidence="2">
    <location>
        <begin position="201"/>
        <end position="275"/>
    </location>
</feature>
<proteinExistence type="inferred from homology"/>
<dbReference type="PANTHER" id="PTHR30469">
    <property type="entry name" value="MULTIDRUG RESISTANCE PROTEIN MDTA"/>
    <property type="match status" value="1"/>
</dbReference>
<dbReference type="PANTHER" id="PTHR30469:SF15">
    <property type="entry name" value="HLYD FAMILY OF SECRETION PROTEINS"/>
    <property type="match status" value="1"/>
</dbReference>
<evidence type="ECO:0000313" key="5">
    <source>
        <dbReference type="Proteomes" id="UP000004095"/>
    </source>
</evidence>
<evidence type="ECO:0000259" key="2">
    <source>
        <dbReference type="Pfam" id="PF25954"/>
    </source>
</evidence>
<dbReference type="NCBIfam" id="TIGR01730">
    <property type="entry name" value="RND_mfp"/>
    <property type="match status" value="1"/>
</dbReference>
<dbReference type="SUPFAM" id="SSF111369">
    <property type="entry name" value="HlyD-like secretion proteins"/>
    <property type="match status" value="1"/>
</dbReference>
<dbReference type="Gene3D" id="2.40.420.20">
    <property type="match status" value="1"/>
</dbReference>
<dbReference type="EMBL" id="AAWS01000094">
    <property type="protein sequence ID" value="EAY23956.1"/>
    <property type="molecule type" value="Genomic_DNA"/>
</dbReference>
<dbReference type="Gene3D" id="2.40.30.170">
    <property type="match status" value="1"/>
</dbReference>
<feature type="domain" description="YknX-like C-terminal permuted SH3-like" evidence="3">
    <location>
        <begin position="281"/>
        <end position="350"/>
    </location>
</feature>
<name>A2A091_MICM2</name>
<dbReference type="RefSeq" id="WP_002705876.1">
    <property type="nucleotide sequence ID" value="NZ_AAWS01000094.1"/>
</dbReference>
<sequence length="351" mass="37972">MKNINTYVIALIAASLLGACSAKKQHTSLAKAQVKTQQLPIKVTVAKVALSKTEGNLSYSGTIEPSTSIPLSFLMPGLVKDIYVKEGQRVSKGQLLARLSQDSQQSGYELALAKQKHAEHAYHNLKPMYKSGSLPEMKWVEVKTGYEQANAAVALAKTNLNNGDLHAPVSGVIGRKMLEPGMTALPGTPVIQLVQLHQLSVKVSVPEGEISQIKTGQQAQIKISALQDKVFAGTVTEIGVMANAISRTYDVKIAIANVQNEIKPGMMCQVSLAQRQAAKLLVPYQAVSNDIEGETYVYVVNRQTMEAQKQAVKVGLFRQNQIEVLAGLQTGQQVVVRGKHKLTDHAKVSVQ</sequence>
<dbReference type="GO" id="GO:0015562">
    <property type="term" value="F:efflux transmembrane transporter activity"/>
    <property type="evidence" value="ECO:0007669"/>
    <property type="project" value="TreeGrafter"/>
</dbReference>
<comment type="caution">
    <text evidence="4">The sequence shown here is derived from an EMBL/GenBank/DDBJ whole genome shotgun (WGS) entry which is preliminary data.</text>
</comment>
<dbReference type="Gene3D" id="2.40.50.100">
    <property type="match status" value="1"/>
</dbReference>
<protein>
    <submittedName>
        <fullName evidence="4">HlyD family secretion protein, putative</fullName>
    </submittedName>
</protein>
<dbReference type="InterPro" id="IPR058792">
    <property type="entry name" value="Beta-barrel_RND_2"/>
</dbReference>
<dbReference type="Pfam" id="PF25954">
    <property type="entry name" value="Beta-barrel_RND_2"/>
    <property type="match status" value="1"/>
</dbReference>
<gene>
    <name evidence="4" type="ORF">M23134_06622</name>
</gene>
<evidence type="ECO:0000256" key="1">
    <source>
        <dbReference type="ARBA" id="ARBA00009477"/>
    </source>
</evidence>
<keyword evidence="5" id="KW-1185">Reference proteome</keyword>
<dbReference type="Proteomes" id="UP000004095">
    <property type="component" value="Unassembled WGS sequence"/>
</dbReference>
<evidence type="ECO:0000259" key="3">
    <source>
        <dbReference type="Pfam" id="PF25989"/>
    </source>
</evidence>
<dbReference type="InterPro" id="IPR006143">
    <property type="entry name" value="RND_pump_MFP"/>
</dbReference>